<dbReference type="Proteomes" id="UP000187209">
    <property type="component" value="Unassembled WGS sequence"/>
</dbReference>
<dbReference type="InterPro" id="IPR027417">
    <property type="entry name" value="P-loop_NTPase"/>
</dbReference>
<evidence type="ECO:0000256" key="5">
    <source>
        <dbReference type="SAM" id="Coils"/>
    </source>
</evidence>
<organism evidence="7 8">
    <name type="scientific">Stentor coeruleus</name>
    <dbReference type="NCBI Taxonomy" id="5963"/>
    <lineage>
        <taxon>Eukaryota</taxon>
        <taxon>Sar</taxon>
        <taxon>Alveolata</taxon>
        <taxon>Ciliophora</taxon>
        <taxon>Postciliodesmatophora</taxon>
        <taxon>Heterotrichea</taxon>
        <taxon>Heterotrichida</taxon>
        <taxon>Stentoridae</taxon>
        <taxon>Stentor</taxon>
    </lineage>
</organism>
<keyword evidence="3" id="KW-0342">GTP-binding</keyword>
<dbReference type="Gene3D" id="3.40.50.300">
    <property type="entry name" value="P-loop containing nucleotide triphosphate hydrolases"/>
    <property type="match status" value="1"/>
</dbReference>
<dbReference type="PANTHER" id="PTHR10751">
    <property type="entry name" value="GUANYLATE BINDING PROTEIN"/>
    <property type="match status" value="1"/>
</dbReference>
<keyword evidence="8" id="KW-1185">Reference proteome</keyword>
<evidence type="ECO:0000256" key="3">
    <source>
        <dbReference type="ARBA" id="ARBA00023134"/>
    </source>
</evidence>
<dbReference type="OrthoDB" id="2135133at2759"/>
<gene>
    <name evidence="7" type="ORF">SteCoe_23037</name>
</gene>
<accession>A0A1R2BKU2</accession>
<dbReference type="SUPFAM" id="SSF48340">
    <property type="entry name" value="Interferon-induced guanylate-binding protein 1 (GBP1), C-terminal domain"/>
    <property type="match status" value="1"/>
</dbReference>
<name>A0A1R2BKU2_9CILI</name>
<keyword evidence="5" id="KW-0175">Coiled coil</keyword>
<sequence length="587" mass="67646">MEEFTVKALFASIHKAEIEESCLESYQPTPLQLVRLDENGHLQLCPEGRDMLKQISGRVAVIGIYGPQRTGKSSLLNLLISDSGNGFDLSHNPSSRTEGIWIWGQPIRTKENYIIFLDCEGTKSLSQTSSSDAKIFGLMTLLTSVLIYNSKGVIDEDSINQLVLATLFAEVIDFTIGYADSKVEIDERISAEAPKFIWVLRDFHLSITDDNGKPLSAKEYMENILTLPTYMGKNAEKNTKIRESILQIFKERDCYTLPVPLDRIKELENLENYELQDMRTKFQTSFDKFKVSLLEGCPNKKFNGSEVSGNQLAIFIQEIISVLNEAERPNLYQVWEHAIRVQYEELLNKAKDKYMENKNIDPAFMPFEDKEILEKLQAAKDLGLEIVTSVPHKDLDLELEMCENFQEFFNEDIKMTLKNNFAASEAYNLSLIESVYRPIIEKVDEGYYNGDFENMETDWIKALRQYEKEAKGPGRFAAISEFSRIHQHDAYAKFFQDILDKFKNELDILRIKDKECQERLRLQKENEARQKIINDYIEDLQENVGVNDDQLEGLLKKIEEEISRKLKERKDGSKQKVNKKGCQCVVS</sequence>
<comment type="caution">
    <text evidence="7">The sequence shown here is derived from an EMBL/GenBank/DDBJ whole genome shotgun (WGS) entry which is preliminary data.</text>
</comment>
<dbReference type="SUPFAM" id="SSF52540">
    <property type="entry name" value="P-loop containing nucleoside triphosphate hydrolases"/>
    <property type="match status" value="1"/>
</dbReference>
<evidence type="ECO:0000259" key="6">
    <source>
        <dbReference type="PROSITE" id="PS51715"/>
    </source>
</evidence>
<proteinExistence type="inferred from homology"/>
<dbReference type="InterPro" id="IPR036543">
    <property type="entry name" value="Guanylate-bd_C_sf"/>
</dbReference>
<dbReference type="GO" id="GO:0003924">
    <property type="term" value="F:GTPase activity"/>
    <property type="evidence" value="ECO:0007669"/>
    <property type="project" value="InterPro"/>
</dbReference>
<evidence type="ECO:0000313" key="7">
    <source>
        <dbReference type="EMBL" id="OMJ77392.1"/>
    </source>
</evidence>
<keyword evidence="1" id="KW-0547">Nucleotide-binding</keyword>
<evidence type="ECO:0000256" key="4">
    <source>
        <dbReference type="PROSITE-ProRule" id="PRU01052"/>
    </source>
</evidence>
<dbReference type="Gene3D" id="1.20.1000.10">
    <property type="entry name" value="Guanylate-binding protein, C-terminal domain"/>
    <property type="match status" value="1"/>
</dbReference>
<dbReference type="PROSITE" id="PS51715">
    <property type="entry name" value="G_GB1_RHD3"/>
    <property type="match status" value="1"/>
</dbReference>
<dbReference type="GO" id="GO:0005525">
    <property type="term" value="F:GTP binding"/>
    <property type="evidence" value="ECO:0007669"/>
    <property type="project" value="UniProtKB-KW"/>
</dbReference>
<evidence type="ECO:0000256" key="1">
    <source>
        <dbReference type="ARBA" id="ARBA00022741"/>
    </source>
</evidence>
<dbReference type="Pfam" id="PF02263">
    <property type="entry name" value="GBP"/>
    <property type="match status" value="1"/>
</dbReference>
<feature type="domain" description="GB1/RHD3-type G" evidence="6">
    <location>
        <begin position="56"/>
        <end position="293"/>
    </location>
</feature>
<evidence type="ECO:0000313" key="8">
    <source>
        <dbReference type="Proteomes" id="UP000187209"/>
    </source>
</evidence>
<feature type="coiled-coil region" evidence="5">
    <location>
        <begin position="548"/>
        <end position="575"/>
    </location>
</feature>
<reference evidence="7 8" key="1">
    <citation type="submission" date="2016-11" db="EMBL/GenBank/DDBJ databases">
        <title>The macronuclear genome of Stentor coeruleus: a giant cell with tiny introns.</title>
        <authorList>
            <person name="Slabodnick M."/>
            <person name="Ruby J.G."/>
            <person name="Reiff S.B."/>
            <person name="Swart E.C."/>
            <person name="Gosai S."/>
            <person name="Prabakaran S."/>
            <person name="Witkowska E."/>
            <person name="Larue G.E."/>
            <person name="Fisher S."/>
            <person name="Freeman R.M."/>
            <person name="Gunawardena J."/>
            <person name="Chu W."/>
            <person name="Stover N.A."/>
            <person name="Gregory B.D."/>
            <person name="Nowacki M."/>
            <person name="Derisi J."/>
            <person name="Roy S.W."/>
            <person name="Marshall W.F."/>
            <person name="Sood P."/>
        </authorList>
    </citation>
    <scope>NUCLEOTIDE SEQUENCE [LARGE SCALE GENOMIC DNA]</scope>
    <source>
        <strain evidence="7">WM001</strain>
    </source>
</reference>
<dbReference type="InterPro" id="IPR015894">
    <property type="entry name" value="Guanylate-bd_N"/>
</dbReference>
<keyword evidence="2" id="KW-0378">Hydrolase</keyword>
<dbReference type="EMBL" id="MPUH01000578">
    <property type="protein sequence ID" value="OMJ77392.1"/>
    <property type="molecule type" value="Genomic_DNA"/>
</dbReference>
<comment type="similarity">
    <text evidence="4">Belongs to the TRAFAC class dynamin-like GTPase superfamily. GB1/RHD3 GTPase family.</text>
</comment>
<dbReference type="InterPro" id="IPR030386">
    <property type="entry name" value="G_GB1_RHD3_dom"/>
</dbReference>
<evidence type="ECO:0000256" key="2">
    <source>
        <dbReference type="ARBA" id="ARBA00022801"/>
    </source>
</evidence>
<protein>
    <recommendedName>
        <fullName evidence="6">GB1/RHD3-type G domain-containing protein</fullName>
    </recommendedName>
</protein>
<dbReference type="AlphaFoldDB" id="A0A1R2BKU2"/>